<feature type="compositionally biased region" description="Basic residues" evidence="1">
    <location>
        <begin position="189"/>
        <end position="198"/>
    </location>
</feature>
<feature type="compositionally biased region" description="Polar residues" evidence="1">
    <location>
        <begin position="166"/>
        <end position="181"/>
    </location>
</feature>
<reference evidence="2" key="2">
    <citation type="submission" date="2021-03" db="UniProtKB">
        <authorList>
            <consortium name="EnsemblPlants"/>
        </authorList>
    </citation>
    <scope>IDENTIFICATION</scope>
</reference>
<evidence type="ECO:0000313" key="3">
    <source>
        <dbReference type="Proteomes" id="UP000596661"/>
    </source>
</evidence>
<dbReference type="Proteomes" id="UP000596661">
    <property type="component" value="Chromosome 4"/>
</dbReference>
<keyword evidence="3" id="KW-1185">Reference proteome</keyword>
<evidence type="ECO:0000313" key="2">
    <source>
        <dbReference type="EnsemblPlants" id="cds.evm.model.04.323"/>
    </source>
</evidence>
<dbReference type="EnsemblPlants" id="evm.model.04.323">
    <property type="protein sequence ID" value="cds.evm.model.04.323"/>
    <property type="gene ID" value="evm.TU.04.323"/>
</dbReference>
<dbReference type="AlphaFoldDB" id="A0A803PH25"/>
<protein>
    <submittedName>
        <fullName evidence="2">Uncharacterized protein</fullName>
    </submittedName>
</protein>
<accession>A0A803PH25</accession>
<sequence>MSPLPVLMENTNSNTEIENDIAQNDDMEQLRLQFLQDSSLELEPDFGVSPDIAAKGVLERDAFLETGIRMRSWKDAHGYWEVRFSTYRSGQSDGNWQKPKAFAFHLVGNVLPLYGSWMKVISSPIRSCFDTRKPEMHRRQLLLPAAIANQMENLKINPPRKKSRLTHPSSNGPVNGTTPTVTKGILPNRTKRTAKGGG</sequence>
<proteinExistence type="predicted"/>
<organism evidence="2 3">
    <name type="scientific">Cannabis sativa</name>
    <name type="common">Hemp</name>
    <name type="synonym">Marijuana</name>
    <dbReference type="NCBI Taxonomy" id="3483"/>
    <lineage>
        <taxon>Eukaryota</taxon>
        <taxon>Viridiplantae</taxon>
        <taxon>Streptophyta</taxon>
        <taxon>Embryophyta</taxon>
        <taxon>Tracheophyta</taxon>
        <taxon>Spermatophyta</taxon>
        <taxon>Magnoliopsida</taxon>
        <taxon>eudicotyledons</taxon>
        <taxon>Gunneridae</taxon>
        <taxon>Pentapetalae</taxon>
        <taxon>rosids</taxon>
        <taxon>fabids</taxon>
        <taxon>Rosales</taxon>
        <taxon>Cannabaceae</taxon>
        <taxon>Cannabis</taxon>
    </lineage>
</organism>
<dbReference type="Gramene" id="evm.model.04.323">
    <property type="protein sequence ID" value="cds.evm.model.04.323"/>
    <property type="gene ID" value="evm.TU.04.323"/>
</dbReference>
<name>A0A803PH25_CANSA</name>
<dbReference type="EMBL" id="UZAU01000358">
    <property type="status" value="NOT_ANNOTATED_CDS"/>
    <property type="molecule type" value="Genomic_DNA"/>
</dbReference>
<feature type="region of interest" description="Disordered" evidence="1">
    <location>
        <begin position="158"/>
        <end position="198"/>
    </location>
</feature>
<reference evidence="2" key="1">
    <citation type="submission" date="2018-11" db="EMBL/GenBank/DDBJ databases">
        <authorList>
            <person name="Grassa J C."/>
        </authorList>
    </citation>
    <scope>NUCLEOTIDE SEQUENCE [LARGE SCALE GENOMIC DNA]</scope>
</reference>
<evidence type="ECO:0000256" key="1">
    <source>
        <dbReference type="SAM" id="MobiDB-lite"/>
    </source>
</evidence>